<keyword evidence="2" id="KW-1185">Reference proteome</keyword>
<evidence type="ECO:0000313" key="2">
    <source>
        <dbReference type="Proteomes" id="UP001156398"/>
    </source>
</evidence>
<proteinExistence type="predicted"/>
<evidence type="ECO:0000313" key="1">
    <source>
        <dbReference type="EMBL" id="MDI5965717.1"/>
    </source>
</evidence>
<reference evidence="1 2" key="1">
    <citation type="submission" date="2023-05" db="EMBL/GenBank/DDBJ databases">
        <title>Streptantibioticus silvisoli sp. nov., acidotolerant actinomycetes 1 from pine litter.</title>
        <authorList>
            <person name="Swiecimska M."/>
            <person name="Golinska P."/>
            <person name="Sangal V."/>
            <person name="Wachnowicz B."/>
            <person name="Goodfellow M."/>
        </authorList>
    </citation>
    <scope>NUCLEOTIDE SEQUENCE [LARGE SCALE GENOMIC DNA]</scope>
    <source>
        <strain evidence="1 2">SL54</strain>
    </source>
</reference>
<name>A0ABT6W6W9_9ACTN</name>
<dbReference type="RefSeq" id="WP_271323117.1">
    <property type="nucleotide sequence ID" value="NZ_JAAGKO020000040.1"/>
</dbReference>
<sequence length="51" mass="6445">MSRMHWSWDQLQATPLYVRRYVLDFLGIIAEHEERESERERRKAERQQRTR</sequence>
<protein>
    <submittedName>
        <fullName evidence="1">Uncharacterized protein</fullName>
    </submittedName>
</protein>
<accession>A0ABT6W6W9</accession>
<comment type="caution">
    <text evidence="1">The sequence shown here is derived from an EMBL/GenBank/DDBJ whole genome shotgun (WGS) entry which is preliminary data.</text>
</comment>
<gene>
    <name evidence="1" type="ORF">POF43_023825</name>
</gene>
<organism evidence="1 2">
    <name type="scientific">Streptantibioticus silvisoli</name>
    <dbReference type="NCBI Taxonomy" id="2705255"/>
    <lineage>
        <taxon>Bacteria</taxon>
        <taxon>Bacillati</taxon>
        <taxon>Actinomycetota</taxon>
        <taxon>Actinomycetes</taxon>
        <taxon>Kitasatosporales</taxon>
        <taxon>Streptomycetaceae</taxon>
        <taxon>Streptantibioticus</taxon>
    </lineage>
</organism>
<dbReference type="Proteomes" id="UP001156398">
    <property type="component" value="Unassembled WGS sequence"/>
</dbReference>
<dbReference type="EMBL" id="JAAGKO020000040">
    <property type="protein sequence ID" value="MDI5965717.1"/>
    <property type="molecule type" value="Genomic_DNA"/>
</dbReference>